<reference evidence="2" key="1">
    <citation type="journal article" date="2025" name="Foods">
        <title>Unveiling the Microbial Signatures of Arabica Coffee Cherries: Insights into Ripeness Specific Diversity, Functional Traits, and Implications for Quality and Safety.</title>
        <authorList>
            <consortium name="RefSeq"/>
            <person name="Tenea G.N."/>
            <person name="Cifuentes V."/>
            <person name="Reyes P."/>
            <person name="Cevallos-Vallejos M."/>
        </authorList>
    </citation>
    <scope>NUCLEOTIDE SEQUENCE [LARGE SCALE GENOMIC DNA]</scope>
</reference>
<dbReference type="PANTHER" id="PTHR47723:SF19">
    <property type="entry name" value="POLYNUCLEOTIDYL TRANSFERASE, RIBONUCLEASE H-LIKE SUPERFAMILY PROTEIN"/>
    <property type="match status" value="1"/>
</dbReference>
<dbReference type="CDD" id="cd06222">
    <property type="entry name" value="RNase_H_like"/>
    <property type="match status" value="1"/>
</dbReference>
<proteinExistence type="predicted"/>
<dbReference type="InterPro" id="IPR053151">
    <property type="entry name" value="RNase_H-like"/>
</dbReference>
<evidence type="ECO:0000259" key="1">
    <source>
        <dbReference type="Pfam" id="PF13456"/>
    </source>
</evidence>
<reference evidence="3" key="2">
    <citation type="submission" date="2025-08" db="UniProtKB">
        <authorList>
            <consortium name="RefSeq"/>
        </authorList>
    </citation>
    <scope>IDENTIFICATION</scope>
    <source>
        <tissue evidence="3">Leaves</tissue>
    </source>
</reference>
<dbReference type="PANTHER" id="PTHR47723">
    <property type="entry name" value="OS05G0353850 PROTEIN"/>
    <property type="match status" value="1"/>
</dbReference>
<dbReference type="InterPro" id="IPR012337">
    <property type="entry name" value="RNaseH-like_sf"/>
</dbReference>
<dbReference type="InterPro" id="IPR002156">
    <property type="entry name" value="RNaseH_domain"/>
</dbReference>
<keyword evidence="2" id="KW-1185">Reference proteome</keyword>
<dbReference type="SUPFAM" id="SSF53098">
    <property type="entry name" value="Ribonuclease H-like"/>
    <property type="match status" value="1"/>
</dbReference>
<name>A0A6P6SNN4_COFAR</name>
<evidence type="ECO:0000313" key="2">
    <source>
        <dbReference type="Proteomes" id="UP001652660"/>
    </source>
</evidence>
<sequence>MVGGSGGGGVIRDSRGKLIIAFADSFGSLDSLQAEARALLLGLQLGYSLGISQMFVESDCLVLVNCLKGVWGVLAVIWPVVRAVRLVTSAGHQFGHCYWEGNMVADSLATFGVECGSRSIFMSASQLPLRSRGLLSLDMQNFCSFRFSLRM</sequence>
<dbReference type="GeneID" id="113693139"/>
<dbReference type="InterPro" id="IPR044730">
    <property type="entry name" value="RNase_H-like_dom_plant"/>
</dbReference>
<dbReference type="Gene3D" id="3.30.420.10">
    <property type="entry name" value="Ribonuclease H-like superfamily/Ribonuclease H"/>
    <property type="match status" value="1"/>
</dbReference>
<dbReference type="RefSeq" id="XP_027067514.2">
    <property type="nucleotide sequence ID" value="XM_027211713.2"/>
</dbReference>
<dbReference type="Proteomes" id="UP001652660">
    <property type="component" value="Chromosome 6c"/>
</dbReference>
<feature type="domain" description="RNase H type-1" evidence="1">
    <location>
        <begin position="5"/>
        <end position="111"/>
    </location>
</feature>
<evidence type="ECO:0000313" key="3">
    <source>
        <dbReference type="RefSeq" id="XP_027067514.2"/>
    </source>
</evidence>
<protein>
    <recommendedName>
        <fullName evidence="1">RNase H type-1 domain-containing protein</fullName>
    </recommendedName>
</protein>
<organism evidence="2 3">
    <name type="scientific">Coffea arabica</name>
    <name type="common">Arabian coffee</name>
    <dbReference type="NCBI Taxonomy" id="13443"/>
    <lineage>
        <taxon>Eukaryota</taxon>
        <taxon>Viridiplantae</taxon>
        <taxon>Streptophyta</taxon>
        <taxon>Embryophyta</taxon>
        <taxon>Tracheophyta</taxon>
        <taxon>Spermatophyta</taxon>
        <taxon>Magnoliopsida</taxon>
        <taxon>eudicotyledons</taxon>
        <taxon>Gunneridae</taxon>
        <taxon>Pentapetalae</taxon>
        <taxon>asterids</taxon>
        <taxon>lamiids</taxon>
        <taxon>Gentianales</taxon>
        <taxon>Rubiaceae</taxon>
        <taxon>Ixoroideae</taxon>
        <taxon>Gardenieae complex</taxon>
        <taxon>Bertiereae - Coffeeae clade</taxon>
        <taxon>Coffeeae</taxon>
        <taxon>Coffea</taxon>
    </lineage>
</organism>
<dbReference type="GO" id="GO:0004523">
    <property type="term" value="F:RNA-DNA hybrid ribonuclease activity"/>
    <property type="evidence" value="ECO:0007669"/>
    <property type="project" value="InterPro"/>
</dbReference>
<dbReference type="InterPro" id="IPR036397">
    <property type="entry name" value="RNaseH_sf"/>
</dbReference>
<dbReference type="AlphaFoldDB" id="A0A6P6SNN4"/>
<gene>
    <name evidence="3" type="primary">LOC113693139</name>
</gene>
<dbReference type="GO" id="GO:0003676">
    <property type="term" value="F:nucleic acid binding"/>
    <property type="evidence" value="ECO:0007669"/>
    <property type="project" value="InterPro"/>
</dbReference>
<accession>A0A6P6SNN4</accession>
<dbReference type="Pfam" id="PF13456">
    <property type="entry name" value="RVT_3"/>
    <property type="match status" value="1"/>
</dbReference>